<evidence type="ECO:0000313" key="3">
    <source>
        <dbReference type="Proteomes" id="UP000799429"/>
    </source>
</evidence>
<keyword evidence="1" id="KW-1133">Transmembrane helix</keyword>
<evidence type="ECO:0000256" key="1">
    <source>
        <dbReference type="SAM" id="Phobius"/>
    </source>
</evidence>
<keyword evidence="1" id="KW-0812">Transmembrane</keyword>
<comment type="caution">
    <text evidence="2">The sequence shown here is derived from an EMBL/GenBank/DDBJ whole genome shotgun (WGS) entry which is preliminary data.</text>
</comment>
<evidence type="ECO:0000313" key="2">
    <source>
        <dbReference type="EMBL" id="KAF2835984.1"/>
    </source>
</evidence>
<name>A0A9P4S4P0_9PEZI</name>
<gene>
    <name evidence="2" type="ORF">M501DRAFT_940495</name>
</gene>
<sequence length="76" mass="8848">NAHTYLDDCRIHKINPSLPQLLLMFYHVDCILAIPGPKAIRMPIGRFLNWFGGVVIGSWLLGYSHTYEEYYRPKKV</sequence>
<proteinExistence type="predicted"/>
<protein>
    <submittedName>
        <fullName evidence="2">Uncharacterized protein</fullName>
    </submittedName>
</protein>
<accession>A0A9P4S4P0</accession>
<dbReference type="EMBL" id="MU006105">
    <property type="protein sequence ID" value="KAF2835984.1"/>
    <property type="molecule type" value="Genomic_DNA"/>
</dbReference>
<feature type="transmembrane region" description="Helical" evidence="1">
    <location>
        <begin position="47"/>
        <end position="66"/>
    </location>
</feature>
<dbReference type="AlphaFoldDB" id="A0A9P4S4P0"/>
<reference evidence="2" key="1">
    <citation type="journal article" date="2020" name="Stud. Mycol.">
        <title>101 Dothideomycetes genomes: a test case for predicting lifestyles and emergence of pathogens.</title>
        <authorList>
            <person name="Haridas S."/>
            <person name="Albert R."/>
            <person name="Binder M."/>
            <person name="Bloem J."/>
            <person name="Labutti K."/>
            <person name="Salamov A."/>
            <person name="Andreopoulos B."/>
            <person name="Baker S."/>
            <person name="Barry K."/>
            <person name="Bills G."/>
            <person name="Bluhm B."/>
            <person name="Cannon C."/>
            <person name="Castanera R."/>
            <person name="Culley D."/>
            <person name="Daum C."/>
            <person name="Ezra D."/>
            <person name="Gonzalez J."/>
            <person name="Henrissat B."/>
            <person name="Kuo A."/>
            <person name="Liang C."/>
            <person name="Lipzen A."/>
            <person name="Lutzoni F."/>
            <person name="Magnuson J."/>
            <person name="Mondo S."/>
            <person name="Nolan M."/>
            <person name="Ohm R."/>
            <person name="Pangilinan J."/>
            <person name="Park H.-J."/>
            <person name="Ramirez L."/>
            <person name="Alfaro M."/>
            <person name="Sun H."/>
            <person name="Tritt A."/>
            <person name="Yoshinaga Y."/>
            <person name="Zwiers L.-H."/>
            <person name="Turgeon B."/>
            <person name="Goodwin S."/>
            <person name="Spatafora J."/>
            <person name="Crous P."/>
            <person name="Grigoriev I."/>
        </authorList>
    </citation>
    <scope>NUCLEOTIDE SEQUENCE</scope>
    <source>
        <strain evidence="2">CBS 101060</strain>
    </source>
</reference>
<organism evidence="2 3">
    <name type="scientific">Patellaria atrata CBS 101060</name>
    <dbReference type="NCBI Taxonomy" id="1346257"/>
    <lineage>
        <taxon>Eukaryota</taxon>
        <taxon>Fungi</taxon>
        <taxon>Dikarya</taxon>
        <taxon>Ascomycota</taxon>
        <taxon>Pezizomycotina</taxon>
        <taxon>Dothideomycetes</taxon>
        <taxon>Dothideomycetes incertae sedis</taxon>
        <taxon>Patellariales</taxon>
        <taxon>Patellariaceae</taxon>
        <taxon>Patellaria</taxon>
    </lineage>
</organism>
<feature type="non-terminal residue" evidence="2">
    <location>
        <position position="1"/>
    </location>
</feature>
<keyword evidence="1" id="KW-0472">Membrane</keyword>
<dbReference type="OrthoDB" id="9976870at2759"/>
<keyword evidence="3" id="KW-1185">Reference proteome</keyword>
<dbReference type="Proteomes" id="UP000799429">
    <property type="component" value="Unassembled WGS sequence"/>
</dbReference>